<feature type="transmembrane region" description="Helical" evidence="2">
    <location>
        <begin position="47"/>
        <end position="66"/>
    </location>
</feature>
<protein>
    <submittedName>
        <fullName evidence="3">Benzoate/H(+) symporter BenE family transporter</fullName>
    </submittedName>
</protein>
<proteinExistence type="predicted"/>
<feature type="transmembrane region" description="Helical" evidence="2">
    <location>
        <begin position="248"/>
        <end position="271"/>
    </location>
</feature>
<evidence type="ECO:0000313" key="3">
    <source>
        <dbReference type="EMBL" id="MCX3060975.1"/>
    </source>
</evidence>
<feature type="transmembrane region" description="Helical" evidence="2">
    <location>
        <begin position="386"/>
        <end position="419"/>
    </location>
</feature>
<feature type="compositionally biased region" description="Basic and acidic residues" evidence="1">
    <location>
        <begin position="1"/>
        <end position="14"/>
    </location>
</feature>
<accession>A0ABT3TW08</accession>
<gene>
    <name evidence="3" type="ORF">OFY01_14655</name>
</gene>
<feature type="transmembrane region" description="Helical" evidence="2">
    <location>
        <begin position="154"/>
        <end position="173"/>
    </location>
</feature>
<feature type="transmembrane region" description="Helical" evidence="2">
    <location>
        <begin position="179"/>
        <end position="198"/>
    </location>
</feature>
<dbReference type="Pfam" id="PF03594">
    <property type="entry name" value="BenE"/>
    <property type="match status" value="1"/>
</dbReference>
<comment type="caution">
    <text evidence="3">The sequence shown here is derived from an EMBL/GenBank/DDBJ whole genome shotgun (WGS) entry which is preliminary data.</text>
</comment>
<dbReference type="EMBL" id="JAPHNL010000144">
    <property type="protein sequence ID" value="MCX3060975.1"/>
    <property type="molecule type" value="Genomic_DNA"/>
</dbReference>
<keyword evidence="4" id="KW-1185">Reference proteome</keyword>
<evidence type="ECO:0000256" key="2">
    <source>
        <dbReference type="SAM" id="Phobius"/>
    </source>
</evidence>
<feature type="transmembrane region" description="Helical" evidence="2">
    <location>
        <begin position="106"/>
        <end position="123"/>
    </location>
</feature>
<evidence type="ECO:0000256" key="1">
    <source>
        <dbReference type="SAM" id="MobiDB-lite"/>
    </source>
</evidence>
<dbReference type="PANTHER" id="PTHR30199:SF0">
    <property type="entry name" value="INNER MEMBRANE PROTEIN YDCO"/>
    <property type="match status" value="1"/>
</dbReference>
<keyword evidence="2" id="KW-0812">Transmembrane</keyword>
<feature type="transmembrane region" description="Helical" evidence="2">
    <location>
        <begin position="355"/>
        <end position="374"/>
    </location>
</feature>
<feature type="region of interest" description="Disordered" evidence="1">
    <location>
        <begin position="1"/>
        <end position="38"/>
    </location>
</feature>
<name>A0ABT3TW08_9ACTN</name>
<feature type="transmembrane region" description="Helical" evidence="2">
    <location>
        <begin position="325"/>
        <end position="348"/>
    </location>
</feature>
<evidence type="ECO:0000313" key="4">
    <source>
        <dbReference type="Proteomes" id="UP001163064"/>
    </source>
</evidence>
<feature type="transmembrane region" description="Helical" evidence="2">
    <location>
        <begin position="78"/>
        <end position="99"/>
    </location>
</feature>
<feature type="transmembrane region" description="Helical" evidence="2">
    <location>
        <begin position="129"/>
        <end position="147"/>
    </location>
</feature>
<reference evidence="3" key="1">
    <citation type="submission" date="2022-10" db="EMBL/GenBank/DDBJ databases">
        <title>Streptomyces beihaiensis sp. nov., a chitin degrading actinobacterium, isolated from shrimp pond soil.</title>
        <authorList>
            <person name="Xie J."/>
            <person name="Shen N."/>
        </authorList>
    </citation>
    <scope>NUCLEOTIDE SEQUENCE</scope>
    <source>
        <strain evidence="3">GXMU-J5</strain>
    </source>
</reference>
<feature type="transmembrane region" description="Helical" evidence="2">
    <location>
        <begin position="283"/>
        <end position="305"/>
    </location>
</feature>
<sequence>MLNVPRPEDTRLPEDAESTEATGRAEHPAGSAGAPARSTTVARGRPLLAGITTAAVGFAGSFALVLTGLRAVGADRRGAMSGLLLLCLAMCALSLWLGLRHRQPLSVAWSTPGAAVLIGAGHVAGGYRAAVGAFVVAGLLVMATGLWDWLGRRIAAVPVPIAMALLAGILFPLCRAPVLASVAFPARVLPIVGAWALLFRYARACAVPGALLVAVGGVLLRHDAPLGSWHDLLARPEFTAPAFRPETLVGLAVPLYVITMAAQNLPGLAVLTHFGYRPPARELLVTTGASTVLIACGGGFMLNMAASTAALVAGPEAGEDRERRWIGAVTAAAVYGVFGLAAGLFAVLLGATSPLVFQAVAGLALLDTLASALTKALTGAPGGVPAAAVTFVVAASGVTALHLTSAFWGLLAGLAVHGLMKSRAPEPR</sequence>
<feature type="transmembrane region" description="Helical" evidence="2">
    <location>
        <begin position="205"/>
        <end position="222"/>
    </location>
</feature>
<dbReference type="RefSeq" id="WP_266599974.1">
    <property type="nucleotide sequence ID" value="NZ_JAPHNL010000144.1"/>
</dbReference>
<dbReference type="InterPro" id="IPR004711">
    <property type="entry name" value="Benzoate_Transporter"/>
</dbReference>
<keyword evidence="2" id="KW-0472">Membrane</keyword>
<dbReference type="Proteomes" id="UP001163064">
    <property type="component" value="Unassembled WGS sequence"/>
</dbReference>
<keyword evidence="2" id="KW-1133">Transmembrane helix</keyword>
<organism evidence="3 4">
    <name type="scientific">Streptomyces beihaiensis</name>
    <dbReference type="NCBI Taxonomy" id="2984495"/>
    <lineage>
        <taxon>Bacteria</taxon>
        <taxon>Bacillati</taxon>
        <taxon>Actinomycetota</taxon>
        <taxon>Actinomycetes</taxon>
        <taxon>Kitasatosporales</taxon>
        <taxon>Streptomycetaceae</taxon>
        <taxon>Streptomyces</taxon>
    </lineage>
</organism>
<dbReference type="PANTHER" id="PTHR30199">
    <property type="entry name" value="MFS FAMILY TRANSPORTER, PREDICTED SUBSTRATE BENZOATE"/>
    <property type="match status" value="1"/>
</dbReference>